<reference evidence="1 2" key="1">
    <citation type="submission" date="2023-03" db="EMBL/GenBank/DDBJ databases">
        <title>High recombination rates correlate with genetic variation in Cardiocondyla obscurior ants.</title>
        <authorList>
            <person name="Errbii M."/>
        </authorList>
    </citation>
    <scope>NUCLEOTIDE SEQUENCE [LARGE SCALE GENOMIC DNA]</scope>
    <source>
        <strain evidence="1">Alpha-2009</strain>
        <tissue evidence="1">Whole body</tissue>
    </source>
</reference>
<evidence type="ECO:0000313" key="1">
    <source>
        <dbReference type="EMBL" id="KAL0131630.1"/>
    </source>
</evidence>
<name>A0AAW2GWG1_9HYME</name>
<keyword evidence="2" id="KW-1185">Reference proteome</keyword>
<dbReference type="Proteomes" id="UP001430953">
    <property type="component" value="Unassembled WGS sequence"/>
</dbReference>
<accession>A0AAW2GWG1</accession>
<protein>
    <submittedName>
        <fullName evidence="1">Uncharacterized protein</fullName>
    </submittedName>
</protein>
<comment type="caution">
    <text evidence="1">The sequence shown here is derived from an EMBL/GenBank/DDBJ whole genome shotgun (WGS) entry which is preliminary data.</text>
</comment>
<gene>
    <name evidence="1" type="ORF">PUN28_002879</name>
</gene>
<evidence type="ECO:0000313" key="2">
    <source>
        <dbReference type="Proteomes" id="UP001430953"/>
    </source>
</evidence>
<dbReference type="AlphaFoldDB" id="A0AAW2GWG1"/>
<sequence>MDASTETIFLFDVSPGRRLASEYLRNYYTFHSKGLAIVSLILAQPARSDRFCLAKNKPTLTERKYNYFRT</sequence>
<proteinExistence type="predicted"/>
<dbReference type="EMBL" id="JADYXP020000002">
    <property type="protein sequence ID" value="KAL0131630.1"/>
    <property type="molecule type" value="Genomic_DNA"/>
</dbReference>
<organism evidence="1 2">
    <name type="scientific">Cardiocondyla obscurior</name>
    <dbReference type="NCBI Taxonomy" id="286306"/>
    <lineage>
        <taxon>Eukaryota</taxon>
        <taxon>Metazoa</taxon>
        <taxon>Ecdysozoa</taxon>
        <taxon>Arthropoda</taxon>
        <taxon>Hexapoda</taxon>
        <taxon>Insecta</taxon>
        <taxon>Pterygota</taxon>
        <taxon>Neoptera</taxon>
        <taxon>Endopterygota</taxon>
        <taxon>Hymenoptera</taxon>
        <taxon>Apocrita</taxon>
        <taxon>Aculeata</taxon>
        <taxon>Formicoidea</taxon>
        <taxon>Formicidae</taxon>
        <taxon>Myrmicinae</taxon>
        <taxon>Cardiocondyla</taxon>
    </lineage>
</organism>